<feature type="domain" description="Pvc16 N-terminal" evidence="1">
    <location>
        <begin position="4"/>
        <end position="181"/>
    </location>
</feature>
<gene>
    <name evidence="2" type="ORF">EDD27_1340</name>
</gene>
<dbReference type="Proteomes" id="UP000284824">
    <property type="component" value="Unassembled WGS sequence"/>
</dbReference>
<dbReference type="EMBL" id="SAUN01000001">
    <property type="protein sequence ID" value="RVX39008.1"/>
    <property type="molecule type" value="Genomic_DNA"/>
</dbReference>
<organism evidence="2 3">
    <name type="scientific">Nonomuraea polychroma</name>
    <dbReference type="NCBI Taxonomy" id="46176"/>
    <lineage>
        <taxon>Bacteria</taxon>
        <taxon>Bacillati</taxon>
        <taxon>Actinomycetota</taxon>
        <taxon>Actinomycetes</taxon>
        <taxon>Streptosporangiales</taxon>
        <taxon>Streptosporangiaceae</taxon>
        <taxon>Nonomuraea</taxon>
    </lineage>
</organism>
<evidence type="ECO:0000313" key="2">
    <source>
        <dbReference type="EMBL" id="RVX39008.1"/>
    </source>
</evidence>
<name>A0A438M0I4_9ACTN</name>
<evidence type="ECO:0000313" key="3">
    <source>
        <dbReference type="Proteomes" id="UP000284824"/>
    </source>
</evidence>
<proteinExistence type="predicted"/>
<reference evidence="2 3" key="1">
    <citation type="submission" date="2019-01" db="EMBL/GenBank/DDBJ databases">
        <title>Sequencing the genomes of 1000 actinobacteria strains.</title>
        <authorList>
            <person name="Klenk H.-P."/>
        </authorList>
    </citation>
    <scope>NUCLEOTIDE SEQUENCE [LARGE SCALE GENOMIC DNA]</scope>
    <source>
        <strain evidence="2 3">DSM 43925</strain>
    </source>
</reference>
<sequence>MIHEVDAVLRGLIREEALSGADVEVVLDAPTREWAARRNTPTVNMYLYDLREDLRRRQQGTLTERDADGTATTRHAPPRYVRLSYLITAWTQRPEDEHQLLGAMLHRLLGCDRLPPERLVGSLAELGLPVPVSVAAPPPEDRGFAEVWTALGGELKPSLDVAVSAPLLVSPGTRVGPPVTEGMRLTMAERGDGDRARDELGHLVQGEPPARHITIRRRTQP</sequence>
<evidence type="ECO:0000259" key="1">
    <source>
        <dbReference type="Pfam" id="PF14065"/>
    </source>
</evidence>
<dbReference type="AlphaFoldDB" id="A0A438M0I4"/>
<protein>
    <submittedName>
        <fullName evidence="2">Uncharacterized protein DUF4255</fullName>
    </submittedName>
</protein>
<dbReference type="RefSeq" id="WP_127931562.1">
    <property type="nucleotide sequence ID" value="NZ_SAUN01000001.1"/>
</dbReference>
<accession>A0A438M0I4</accession>
<dbReference type="OrthoDB" id="5514409at2"/>
<comment type="caution">
    <text evidence="2">The sequence shown here is derived from an EMBL/GenBank/DDBJ whole genome shotgun (WGS) entry which is preliminary data.</text>
</comment>
<dbReference type="Pfam" id="PF14065">
    <property type="entry name" value="Pvc16_N"/>
    <property type="match status" value="1"/>
</dbReference>
<dbReference type="InterPro" id="IPR025351">
    <property type="entry name" value="Pvc16_N"/>
</dbReference>
<keyword evidence="3" id="KW-1185">Reference proteome</keyword>